<feature type="compositionally biased region" description="Polar residues" evidence="1">
    <location>
        <begin position="52"/>
        <end position="61"/>
    </location>
</feature>
<reference evidence="2" key="1">
    <citation type="submission" date="2023-10" db="EMBL/GenBank/DDBJ databases">
        <authorList>
            <person name="Domelevo Entfellner J.-B."/>
        </authorList>
    </citation>
    <scope>NUCLEOTIDE SEQUENCE</scope>
</reference>
<proteinExistence type="predicted"/>
<evidence type="ECO:0000256" key="1">
    <source>
        <dbReference type="SAM" id="MobiDB-lite"/>
    </source>
</evidence>
<name>A0AA86VFD1_9FABA</name>
<accession>A0AA86VFD1</accession>
<dbReference type="Proteomes" id="UP001189624">
    <property type="component" value="Chromosome 4"/>
</dbReference>
<organism evidence="2 3">
    <name type="scientific">Sphenostylis stenocarpa</name>
    <dbReference type="NCBI Taxonomy" id="92480"/>
    <lineage>
        <taxon>Eukaryota</taxon>
        <taxon>Viridiplantae</taxon>
        <taxon>Streptophyta</taxon>
        <taxon>Embryophyta</taxon>
        <taxon>Tracheophyta</taxon>
        <taxon>Spermatophyta</taxon>
        <taxon>Magnoliopsida</taxon>
        <taxon>eudicotyledons</taxon>
        <taxon>Gunneridae</taxon>
        <taxon>Pentapetalae</taxon>
        <taxon>rosids</taxon>
        <taxon>fabids</taxon>
        <taxon>Fabales</taxon>
        <taxon>Fabaceae</taxon>
        <taxon>Papilionoideae</taxon>
        <taxon>50 kb inversion clade</taxon>
        <taxon>NPAAA clade</taxon>
        <taxon>indigoferoid/millettioid clade</taxon>
        <taxon>Phaseoleae</taxon>
        <taxon>Sphenostylis</taxon>
    </lineage>
</organism>
<feature type="non-terminal residue" evidence="2">
    <location>
        <position position="1"/>
    </location>
</feature>
<gene>
    <name evidence="2" type="ORF">AYBTSS11_LOCUS13207</name>
</gene>
<feature type="compositionally biased region" description="Basic and acidic residues" evidence="1">
    <location>
        <begin position="39"/>
        <end position="51"/>
    </location>
</feature>
<keyword evidence="3" id="KW-1185">Reference proteome</keyword>
<evidence type="ECO:0000313" key="2">
    <source>
        <dbReference type="EMBL" id="CAJ1948470.1"/>
    </source>
</evidence>
<feature type="non-terminal residue" evidence="2">
    <location>
        <position position="61"/>
    </location>
</feature>
<dbReference type="Gramene" id="rna-AYBTSS11_LOCUS13207">
    <property type="protein sequence ID" value="CAJ1948470.1"/>
    <property type="gene ID" value="gene-AYBTSS11_LOCUS13207"/>
</dbReference>
<feature type="region of interest" description="Disordered" evidence="1">
    <location>
        <begin position="33"/>
        <end position="61"/>
    </location>
</feature>
<evidence type="ECO:0000313" key="3">
    <source>
        <dbReference type="Proteomes" id="UP001189624"/>
    </source>
</evidence>
<dbReference type="AlphaFoldDB" id="A0AA86VFD1"/>
<protein>
    <submittedName>
        <fullName evidence="2">Uncharacterized protein</fullName>
    </submittedName>
</protein>
<dbReference type="EMBL" id="OY731401">
    <property type="protein sequence ID" value="CAJ1948470.1"/>
    <property type="molecule type" value="Genomic_DNA"/>
</dbReference>
<sequence>RELEEHFGIDKEPTRVRRRESLLLIKVDVKTHHGLSFGHKKDDNGRRDDTARSNGGENKHR</sequence>